<organism evidence="4 5">
    <name type="scientific">Alkalicoccus saliphilus</name>
    <dbReference type="NCBI Taxonomy" id="200989"/>
    <lineage>
        <taxon>Bacteria</taxon>
        <taxon>Bacillati</taxon>
        <taxon>Bacillota</taxon>
        <taxon>Bacilli</taxon>
        <taxon>Bacillales</taxon>
        <taxon>Bacillaceae</taxon>
        <taxon>Alkalicoccus</taxon>
    </lineage>
</organism>
<dbReference type="SMART" id="SM00903">
    <property type="entry name" value="Flavin_Reduct"/>
    <property type="match status" value="1"/>
</dbReference>
<evidence type="ECO:0000313" key="5">
    <source>
        <dbReference type="Proteomes" id="UP000240509"/>
    </source>
</evidence>
<dbReference type="SUPFAM" id="SSF50475">
    <property type="entry name" value="FMN-binding split barrel"/>
    <property type="match status" value="1"/>
</dbReference>
<dbReference type="Pfam" id="PF01613">
    <property type="entry name" value="Flavin_Reduct"/>
    <property type="match status" value="1"/>
</dbReference>
<keyword evidence="2" id="KW-0560">Oxidoreductase</keyword>
<evidence type="ECO:0000313" key="4">
    <source>
        <dbReference type="EMBL" id="PTL39524.1"/>
    </source>
</evidence>
<dbReference type="Gene3D" id="2.30.110.10">
    <property type="entry name" value="Electron Transport, Fmn-binding Protein, Chain A"/>
    <property type="match status" value="1"/>
</dbReference>
<evidence type="ECO:0000259" key="3">
    <source>
        <dbReference type="SMART" id="SM00903"/>
    </source>
</evidence>
<reference evidence="4 5" key="1">
    <citation type="submission" date="2018-03" db="EMBL/GenBank/DDBJ databases">
        <title>Alkalicoccus saliphilus sp. nov., isolated from a mineral pool.</title>
        <authorList>
            <person name="Zhao B."/>
        </authorList>
    </citation>
    <scope>NUCLEOTIDE SEQUENCE [LARGE SCALE GENOMIC DNA]</scope>
    <source>
        <strain evidence="4 5">6AG</strain>
    </source>
</reference>
<dbReference type="EMBL" id="PZJJ01000006">
    <property type="protein sequence ID" value="PTL39524.1"/>
    <property type="molecule type" value="Genomic_DNA"/>
</dbReference>
<dbReference type="InterPro" id="IPR002563">
    <property type="entry name" value="Flavin_Rdtase-like_dom"/>
</dbReference>
<feature type="domain" description="Flavin reductase like" evidence="3">
    <location>
        <begin position="11"/>
        <end position="154"/>
    </location>
</feature>
<dbReference type="RefSeq" id="WP_107584116.1">
    <property type="nucleotide sequence ID" value="NZ_PZJJ01000006.1"/>
</dbReference>
<dbReference type="Proteomes" id="UP000240509">
    <property type="component" value="Unassembled WGS sequence"/>
</dbReference>
<dbReference type="OrthoDB" id="9792858at2"/>
<dbReference type="PANTHER" id="PTHR30466">
    <property type="entry name" value="FLAVIN REDUCTASE"/>
    <property type="match status" value="1"/>
</dbReference>
<dbReference type="InterPro" id="IPR050268">
    <property type="entry name" value="NADH-dep_flavin_reductase"/>
</dbReference>
<dbReference type="GO" id="GO:0042602">
    <property type="term" value="F:riboflavin reductase (NADPH) activity"/>
    <property type="evidence" value="ECO:0007669"/>
    <property type="project" value="TreeGrafter"/>
</dbReference>
<comment type="similarity">
    <text evidence="1">Belongs to the non-flavoprotein flavin reductase family.</text>
</comment>
<name>A0A2T4U803_9BACI</name>
<dbReference type="InterPro" id="IPR012349">
    <property type="entry name" value="Split_barrel_FMN-bd"/>
</dbReference>
<evidence type="ECO:0000256" key="2">
    <source>
        <dbReference type="ARBA" id="ARBA00023002"/>
    </source>
</evidence>
<dbReference type="GO" id="GO:0010181">
    <property type="term" value="F:FMN binding"/>
    <property type="evidence" value="ECO:0007669"/>
    <property type="project" value="InterPro"/>
</dbReference>
<dbReference type="PANTHER" id="PTHR30466:SF11">
    <property type="entry name" value="FLAVIN-DEPENDENT MONOOXYGENASE, REDUCTASE SUBUNIT HSAB"/>
    <property type="match status" value="1"/>
</dbReference>
<accession>A0A2T4U803</accession>
<protein>
    <submittedName>
        <fullName evidence="4">Oxygenase</fullName>
    </submittedName>
</protein>
<gene>
    <name evidence="4" type="ORF">C6Y45_05645</name>
</gene>
<sequence>MAEETTFRNIMGNYPTGVTVVTANTPEGEPVGLTVNSFTSVSMNPKLISWAIDKNVSTHDVFVKQQHFAVHTLAHDQGDVCMLFATKGTDRFSQVQWSPSANNVPVIDGYSGLLECKVYDTIEAGDHTIIIGEVIQAVDNETAPLLYHKRTFGPVPEEFYK</sequence>
<keyword evidence="5" id="KW-1185">Reference proteome</keyword>
<comment type="caution">
    <text evidence="4">The sequence shown here is derived from an EMBL/GenBank/DDBJ whole genome shotgun (WGS) entry which is preliminary data.</text>
</comment>
<proteinExistence type="inferred from homology"/>
<evidence type="ECO:0000256" key="1">
    <source>
        <dbReference type="ARBA" id="ARBA00008898"/>
    </source>
</evidence>
<dbReference type="AlphaFoldDB" id="A0A2T4U803"/>